<dbReference type="WBParaSite" id="ES5_v2.g22249.t1">
    <property type="protein sequence ID" value="ES5_v2.g22249.t1"/>
    <property type="gene ID" value="ES5_v2.g22249"/>
</dbReference>
<organism evidence="1 2">
    <name type="scientific">Panagrolaimus sp. ES5</name>
    <dbReference type="NCBI Taxonomy" id="591445"/>
    <lineage>
        <taxon>Eukaryota</taxon>
        <taxon>Metazoa</taxon>
        <taxon>Ecdysozoa</taxon>
        <taxon>Nematoda</taxon>
        <taxon>Chromadorea</taxon>
        <taxon>Rhabditida</taxon>
        <taxon>Tylenchina</taxon>
        <taxon>Panagrolaimomorpha</taxon>
        <taxon>Panagrolaimoidea</taxon>
        <taxon>Panagrolaimidae</taxon>
        <taxon>Panagrolaimus</taxon>
    </lineage>
</organism>
<evidence type="ECO:0000313" key="2">
    <source>
        <dbReference type="WBParaSite" id="ES5_v2.g22249.t1"/>
    </source>
</evidence>
<proteinExistence type="predicted"/>
<dbReference type="Proteomes" id="UP000887579">
    <property type="component" value="Unplaced"/>
</dbReference>
<evidence type="ECO:0000313" key="1">
    <source>
        <dbReference type="Proteomes" id="UP000887579"/>
    </source>
</evidence>
<accession>A0AC34FXP1</accession>
<sequence>MLYLINLPEVFNTTDISTFIKDHRDTKIYLNFYDDLTDEYKHQLDALIDTVIEVAVPKCLIYYAGQNEEKLEKARYPG</sequence>
<reference evidence="2" key="1">
    <citation type="submission" date="2022-11" db="UniProtKB">
        <authorList>
            <consortium name="WormBaseParasite"/>
        </authorList>
    </citation>
    <scope>IDENTIFICATION</scope>
</reference>
<protein>
    <submittedName>
        <fullName evidence="2">Uncharacterized protein</fullName>
    </submittedName>
</protein>
<name>A0AC34FXP1_9BILA</name>